<feature type="non-terminal residue" evidence="2">
    <location>
        <position position="23"/>
    </location>
</feature>
<accession>A0A383E6L6</accession>
<name>A0A383E6L6_9ZZZZ</name>
<proteinExistence type="predicted"/>
<evidence type="ECO:0000313" key="2">
    <source>
        <dbReference type="EMBL" id="SVE52351.1"/>
    </source>
</evidence>
<evidence type="ECO:0000256" key="1">
    <source>
        <dbReference type="SAM" id="Phobius"/>
    </source>
</evidence>
<keyword evidence="1" id="KW-1133">Transmembrane helix</keyword>
<protein>
    <submittedName>
        <fullName evidence="2">Uncharacterized protein</fullName>
    </submittedName>
</protein>
<gene>
    <name evidence="2" type="ORF">METZ01_LOCUS505205</name>
</gene>
<reference evidence="2" key="1">
    <citation type="submission" date="2018-05" db="EMBL/GenBank/DDBJ databases">
        <authorList>
            <person name="Lanie J.A."/>
            <person name="Ng W.-L."/>
            <person name="Kazmierczak K.M."/>
            <person name="Andrzejewski T.M."/>
            <person name="Davidsen T.M."/>
            <person name="Wayne K.J."/>
            <person name="Tettelin H."/>
            <person name="Glass J.I."/>
            <person name="Rusch D."/>
            <person name="Podicherti R."/>
            <person name="Tsui H.-C.T."/>
            <person name="Winkler M.E."/>
        </authorList>
    </citation>
    <scope>NUCLEOTIDE SEQUENCE</scope>
</reference>
<sequence length="23" mass="2409">VRLVAKAAGFLLGAVALFLGVWH</sequence>
<organism evidence="2">
    <name type="scientific">marine metagenome</name>
    <dbReference type="NCBI Taxonomy" id="408172"/>
    <lineage>
        <taxon>unclassified sequences</taxon>
        <taxon>metagenomes</taxon>
        <taxon>ecological metagenomes</taxon>
    </lineage>
</organism>
<keyword evidence="1" id="KW-0812">Transmembrane</keyword>
<feature type="transmembrane region" description="Helical" evidence="1">
    <location>
        <begin position="6"/>
        <end position="22"/>
    </location>
</feature>
<dbReference type="EMBL" id="UINC01223239">
    <property type="protein sequence ID" value="SVE52351.1"/>
    <property type="molecule type" value="Genomic_DNA"/>
</dbReference>
<keyword evidence="1" id="KW-0472">Membrane</keyword>
<dbReference type="AlphaFoldDB" id="A0A383E6L6"/>
<feature type="non-terminal residue" evidence="2">
    <location>
        <position position="1"/>
    </location>
</feature>